<dbReference type="AlphaFoldDB" id="A0A1H5R0P7"/>
<name>A0A1H5R0P7_9PSEU</name>
<dbReference type="PANTHER" id="PTHR10891">
    <property type="entry name" value="EF-HAND CALCIUM-BINDING DOMAIN CONTAINING PROTEIN"/>
    <property type="match status" value="1"/>
</dbReference>
<dbReference type="EMBL" id="FNUJ01000006">
    <property type="protein sequence ID" value="SEF31976.1"/>
    <property type="molecule type" value="Genomic_DNA"/>
</dbReference>
<dbReference type="InterPro" id="IPR011992">
    <property type="entry name" value="EF-hand-dom_pair"/>
</dbReference>
<keyword evidence="1" id="KW-0479">Metal-binding</keyword>
<feature type="domain" description="EF-hand" evidence="3">
    <location>
        <begin position="77"/>
        <end position="112"/>
    </location>
</feature>
<evidence type="ECO:0000313" key="4">
    <source>
        <dbReference type="EMBL" id="SEF31976.1"/>
    </source>
</evidence>
<proteinExistence type="predicted"/>
<accession>A0A1H5R0P7</accession>
<feature type="domain" description="EF-hand" evidence="3">
    <location>
        <begin position="115"/>
        <end position="150"/>
    </location>
</feature>
<dbReference type="Pfam" id="PF13202">
    <property type="entry name" value="EF-hand_5"/>
    <property type="match status" value="2"/>
</dbReference>
<dbReference type="SMART" id="SM00054">
    <property type="entry name" value="EFh"/>
    <property type="match status" value="4"/>
</dbReference>
<dbReference type="InterPro" id="IPR002048">
    <property type="entry name" value="EF_hand_dom"/>
</dbReference>
<evidence type="ECO:0000259" key="3">
    <source>
        <dbReference type="PROSITE" id="PS50222"/>
    </source>
</evidence>
<reference evidence="5" key="1">
    <citation type="submission" date="2016-10" db="EMBL/GenBank/DDBJ databases">
        <authorList>
            <person name="Varghese N."/>
            <person name="Submissions S."/>
        </authorList>
    </citation>
    <scope>NUCLEOTIDE SEQUENCE [LARGE SCALE GENOMIC DNA]</scope>
    <source>
        <strain evidence="5">DSM 44654</strain>
    </source>
</reference>
<dbReference type="CDD" id="cd00051">
    <property type="entry name" value="EFh"/>
    <property type="match status" value="1"/>
</dbReference>
<evidence type="ECO:0000256" key="1">
    <source>
        <dbReference type="ARBA" id="ARBA00022723"/>
    </source>
</evidence>
<protein>
    <submittedName>
        <fullName evidence="4">Ca2+-binding protein, EF-hand superfamily</fullName>
    </submittedName>
</protein>
<sequence length="198" mass="21560">MARVYSGGRRRLPVSEAKLSCMATDFQRRKISTVFGAMDADADGYLTESDFRALTARWLDVRGTDAGTPEGEKLATIMMGWWATLLDASDRDRDGKVTLDEVLSVVDELPTMPTAVTGTAAAMFEAVDENGDGTISAAEYRRMIEAWSGAGVPTDEVFALLDTDGDGRLSHDEFTGHWYEFWAGDDPAAAGSWVFGRV</sequence>
<dbReference type="Proteomes" id="UP000198878">
    <property type="component" value="Unassembled WGS sequence"/>
</dbReference>
<organism evidence="4 5">
    <name type="scientific">Amycolatopsis pretoriensis</name>
    <dbReference type="NCBI Taxonomy" id="218821"/>
    <lineage>
        <taxon>Bacteria</taxon>
        <taxon>Bacillati</taxon>
        <taxon>Actinomycetota</taxon>
        <taxon>Actinomycetes</taxon>
        <taxon>Pseudonocardiales</taxon>
        <taxon>Pseudonocardiaceae</taxon>
        <taxon>Amycolatopsis</taxon>
    </lineage>
</organism>
<dbReference type="InterPro" id="IPR018247">
    <property type="entry name" value="EF_Hand_1_Ca_BS"/>
</dbReference>
<dbReference type="STRING" id="218821.SAMN05421837_10621"/>
<keyword evidence="2" id="KW-0677">Repeat</keyword>
<dbReference type="PROSITE" id="PS50222">
    <property type="entry name" value="EF_HAND_2"/>
    <property type="match status" value="3"/>
</dbReference>
<gene>
    <name evidence="4" type="ORF">SAMN05421837_10621</name>
</gene>
<dbReference type="Pfam" id="PF13499">
    <property type="entry name" value="EF-hand_7"/>
    <property type="match status" value="1"/>
</dbReference>
<dbReference type="PROSITE" id="PS00018">
    <property type="entry name" value="EF_HAND_1"/>
    <property type="match status" value="4"/>
</dbReference>
<evidence type="ECO:0000256" key="2">
    <source>
        <dbReference type="ARBA" id="ARBA00022737"/>
    </source>
</evidence>
<dbReference type="Gene3D" id="1.10.238.10">
    <property type="entry name" value="EF-hand"/>
    <property type="match status" value="1"/>
</dbReference>
<feature type="domain" description="EF-hand" evidence="3">
    <location>
        <begin position="155"/>
        <end position="184"/>
    </location>
</feature>
<keyword evidence="5" id="KW-1185">Reference proteome</keyword>
<dbReference type="SUPFAM" id="SSF47473">
    <property type="entry name" value="EF-hand"/>
    <property type="match status" value="1"/>
</dbReference>
<dbReference type="GO" id="GO:0005509">
    <property type="term" value="F:calcium ion binding"/>
    <property type="evidence" value="ECO:0007669"/>
    <property type="project" value="InterPro"/>
</dbReference>
<evidence type="ECO:0000313" key="5">
    <source>
        <dbReference type="Proteomes" id="UP000198878"/>
    </source>
</evidence>
<dbReference type="InterPro" id="IPR039647">
    <property type="entry name" value="EF_hand_pair_protein_CML-like"/>
</dbReference>